<dbReference type="RefSeq" id="WP_200788596.1">
    <property type="nucleotide sequence ID" value="NZ_JAEDAO010000001.1"/>
</dbReference>
<protein>
    <submittedName>
        <fullName evidence="2">SIMPL domain-containing protein</fullName>
    </submittedName>
</protein>
<dbReference type="Proteomes" id="UP000617041">
    <property type="component" value="Unassembled WGS sequence"/>
</dbReference>
<evidence type="ECO:0000256" key="1">
    <source>
        <dbReference type="SAM" id="SignalP"/>
    </source>
</evidence>
<feature type="chain" id="PRO_5037188286" evidence="1">
    <location>
        <begin position="24"/>
        <end position="239"/>
    </location>
</feature>
<sequence length="239" mass="25152">MHSTRKLLLAAVVFAGSTSIARAQMVAMPHPENVVQLSSAATVEVPQDLLAITLQAVREGTDPAKVQAELKTAVDAALAQARRDAKAGALDVRTGNFSVLPRYSRDQRITGWVGTGTVVLEGTDIPRVSEAAGRLTALNVVGSGFRLSRPARDKAEQEAQGQAIAAFRAKAGELARSFGFSSYSLREVSVNAQDNGPVRPMMAMARAKGDTEAFDTSPVPVEAGKANVVVNVSGSVQLR</sequence>
<dbReference type="AlphaFoldDB" id="A0A934USD8"/>
<evidence type="ECO:0000313" key="3">
    <source>
        <dbReference type="Proteomes" id="UP000617041"/>
    </source>
</evidence>
<dbReference type="PANTHER" id="PTHR34387:SF1">
    <property type="entry name" value="PERIPLASMIC IMMUNOGENIC PROTEIN"/>
    <property type="match status" value="1"/>
</dbReference>
<dbReference type="GO" id="GO:0006974">
    <property type="term" value="P:DNA damage response"/>
    <property type="evidence" value="ECO:0007669"/>
    <property type="project" value="TreeGrafter"/>
</dbReference>
<gene>
    <name evidence="2" type="ORF">I8E28_13655</name>
</gene>
<dbReference type="Gene3D" id="3.30.110.170">
    <property type="entry name" value="Protein of unknown function (DUF541), domain 1"/>
    <property type="match status" value="1"/>
</dbReference>
<dbReference type="InterPro" id="IPR052022">
    <property type="entry name" value="26kDa_periplasmic_antigen"/>
</dbReference>
<dbReference type="PANTHER" id="PTHR34387">
    <property type="entry name" value="SLR1258 PROTEIN"/>
    <property type="match status" value="1"/>
</dbReference>
<proteinExistence type="predicted"/>
<accession>A0A934USD8</accession>
<keyword evidence="1" id="KW-0732">Signal</keyword>
<organism evidence="2 3">
    <name type="scientific">Ramlibacter algicola</name>
    <dbReference type="NCBI Taxonomy" id="2795217"/>
    <lineage>
        <taxon>Bacteria</taxon>
        <taxon>Pseudomonadati</taxon>
        <taxon>Pseudomonadota</taxon>
        <taxon>Betaproteobacteria</taxon>
        <taxon>Burkholderiales</taxon>
        <taxon>Comamonadaceae</taxon>
        <taxon>Ramlibacter</taxon>
    </lineage>
</organism>
<reference evidence="2" key="1">
    <citation type="submission" date="2020-12" db="EMBL/GenBank/DDBJ databases">
        <title>Ramlibacter sp. nov., isolated from a freshwater alga, Cryptomonas.</title>
        <authorList>
            <person name="Kim H.M."/>
            <person name="Jeon C.O."/>
        </authorList>
    </citation>
    <scope>NUCLEOTIDE SEQUENCE</scope>
    <source>
        <strain evidence="2">CrO1</strain>
    </source>
</reference>
<dbReference type="InterPro" id="IPR007497">
    <property type="entry name" value="SIMPL/DUF541"/>
</dbReference>
<dbReference type="Gene3D" id="3.30.70.2970">
    <property type="entry name" value="Protein of unknown function (DUF541), domain 2"/>
    <property type="match status" value="1"/>
</dbReference>
<evidence type="ECO:0000313" key="2">
    <source>
        <dbReference type="EMBL" id="MBK0393638.1"/>
    </source>
</evidence>
<comment type="caution">
    <text evidence="2">The sequence shown here is derived from an EMBL/GenBank/DDBJ whole genome shotgun (WGS) entry which is preliminary data.</text>
</comment>
<dbReference type="Pfam" id="PF04402">
    <property type="entry name" value="SIMPL"/>
    <property type="match status" value="1"/>
</dbReference>
<keyword evidence="3" id="KW-1185">Reference proteome</keyword>
<dbReference type="EMBL" id="JAEDAO010000001">
    <property type="protein sequence ID" value="MBK0393638.1"/>
    <property type="molecule type" value="Genomic_DNA"/>
</dbReference>
<feature type="signal peptide" evidence="1">
    <location>
        <begin position="1"/>
        <end position="23"/>
    </location>
</feature>
<name>A0A934USD8_9BURK</name>